<dbReference type="PANTHER" id="PTHR22916">
    <property type="entry name" value="GLYCOSYLTRANSFERASE"/>
    <property type="match status" value="1"/>
</dbReference>
<evidence type="ECO:0000313" key="3">
    <source>
        <dbReference type="Proteomes" id="UP000320055"/>
    </source>
</evidence>
<dbReference type="AlphaFoldDB" id="A0A563VP58"/>
<dbReference type="EMBL" id="CAACVJ010000101">
    <property type="protein sequence ID" value="VEP13236.1"/>
    <property type="molecule type" value="Genomic_DNA"/>
</dbReference>
<dbReference type="RefSeq" id="WP_144864426.1">
    <property type="nucleotide sequence ID" value="NZ_LR213780.1"/>
</dbReference>
<sequence length="464" mass="52619">MDDSTQYLSFLNSLGFPVQQQKIIEIKSHSISNLTGWQDLKTLVCLAETGEIYDIDFRYAWGSEIWQQNLVDHGWCESTLLAKKPENESKRHKLIIYLCEPTTKLNQKQKIATVPQRFVIGSYWETVNHLYQLLPIDCPFELQDIQKAKDSTSKKRSNFLTKQKPVATTKTKDILPTTFSLPPDSRRIGEGGLRTQGLYRNSLNQLPLVSVITIVFNGEKYLEQTIQSIVNSSYPNLEYIVIDGGSTDNSLAIIKKYEDDLDYWVSEPDRGIYDAMNKGTIAASGDYTLHINADDLLFDSQCLATVINEIQKTNQEQLSNLFSSVLFYRIDKETLSKRAATTPQSDPMLNIVKVPGSHQGFLGIRNSKSIFKSDLYLIVAERIVMSEKIKQERSAISTTTLAIFRSGGVSYGINFAMLNEMQRATATSRNPQVFFALLTEYLRLSLLWFGKITGLIKLKQKISQ</sequence>
<evidence type="ECO:0000313" key="2">
    <source>
        <dbReference type="EMBL" id="VEP13236.1"/>
    </source>
</evidence>
<dbReference type="Pfam" id="PF00535">
    <property type="entry name" value="Glycos_transf_2"/>
    <property type="match status" value="1"/>
</dbReference>
<dbReference type="InterPro" id="IPR029044">
    <property type="entry name" value="Nucleotide-diphossugar_trans"/>
</dbReference>
<accession>A0A563VP58</accession>
<gene>
    <name evidence="2" type="ORF">H1P_190035</name>
</gene>
<dbReference type="InterPro" id="IPR001173">
    <property type="entry name" value="Glyco_trans_2-like"/>
</dbReference>
<organism evidence="2 3">
    <name type="scientific">Hyella patelloides LEGE 07179</name>
    <dbReference type="NCBI Taxonomy" id="945734"/>
    <lineage>
        <taxon>Bacteria</taxon>
        <taxon>Bacillati</taxon>
        <taxon>Cyanobacteriota</taxon>
        <taxon>Cyanophyceae</taxon>
        <taxon>Pleurocapsales</taxon>
        <taxon>Hyellaceae</taxon>
        <taxon>Hyella</taxon>
    </lineage>
</organism>
<evidence type="ECO:0000259" key="1">
    <source>
        <dbReference type="Pfam" id="PF00535"/>
    </source>
</evidence>
<feature type="domain" description="Glycosyltransferase 2-like" evidence="1">
    <location>
        <begin position="210"/>
        <end position="314"/>
    </location>
</feature>
<reference evidence="2 3" key="1">
    <citation type="submission" date="2019-01" db="EMBL/GenBank/DDBJ databases">
        <authorList>
            <person name="Brito A."/>
        </authorList>
    </citation>
    <scope>NUCLEOTIDE SEQUENCE [LARGE SCALE GENOMIC DNA]</scope>
    <source>
        <strain evidence="2">1</strain>
    </source>
</reference>
<dbReference type="PANTHER" id="PTHR22916:SF67">
    <property type="entry name" value="COLANIC ACID BIOSYNTHESIS GLYCOSYL TRANSFERASE WCAE-RELATED"/>
    <property type="match status" value="1"/>
</dbReference>
<keyword evidence="3" id="KW-1185">Reference proteome</keyword>
<dbReference type="SUPFAM" id="SSF53448">
    <property type="entry name" value="Nucleotide-diphospho-sugar transferases"/>
    <property type="match status" value="1"/>
</dbReference>
<dbReference type="OrthoDB" id="396512at2"/>
<proteinExistence type="predicted"/>
<dbReference type="Proteomes" id="UP000320055">
    <property type="component" value="Unassembled WGS sequence"/>
</dbReference>
<name>A0A563VP58_9CYAN</name>
<dbReference type="Gene3D" id="3.90.550.10">
    <property type="entry name" value="Spore Coat Polysaccharide Biosynthesis Protein SpsA, Chain A"/>
    <property type="match status" value="1"/>
</dbReference>
<protein>
    <recommendedName>
        <fullName evidence="1">Glycosyltransferase 2-like domain-containing protein</fullName>
    </recommendedName>
</protein>